<feature type="region of interest" description="Disordered" evidence="1">
    <location>
        <begin position="1"/>
        <end position="20"/>
    </location>
</feature>
<protein>
    <submittedName>
        <fullName evidence="3">Uncharacterized protein</fullName>
    </submittedName>
</protein>
<dbReference type="AlphaFoldDB" id="A0A2Z4ITJ2"/>
<evidence type="ECO:0000256" key="2">
    <source>
        <dbReference type="SAM" id="Phobius"/>
    </source>
</evidence>
<feature type="transmembrane region" description="Helical" evidence="2">
    <location>
        <begin position="243"/>
        <end position="265"/>
    </location>
</feature>
<dbReference type="EMBL" id="CP030073">
    <property type="protein sequence ID" value="AWW36165.1"/>
    <property type="molecule type" value="Genomic_DNA"/>
</dbReference>
<feature type="region of interest" description="Disordered" evidence="1">
    <location>
        <begin position="160"/>
        <end position="197"/>
    </location>
</feature>
<keyword evidence="4" id="KW-1185">Reference proteome</keyword>
<reference evidence="3 4" key="1">
    <citation type="journal article" date="2019" name="Int. J. Syst. Evol. Microbiol.">
        <title>Streptomyces cadmiisoli sp. nov., a novel actinomycete isolated from cadmium-contaminated soil.</title>
        <authorList>
            <person name="Li K."/>
            <person name="Tang X."/>
            <person name="Zhao J."/>
            <person name="Guo Y."/>
            <person name="Tang Y."/>
            <person name="Gao J."/>
        </authorList>
    </citation>
    <scope>NUCLEOTIDE SEQUENCE [LARGE SCALE GENOMIC DNA]</scope>
    <source>
        <strain evidence="3 4">ZFG47</strain>
    </source>
</reference>
<feature type="transmembrane region" description="Helical" evidence="2">
    <location>
        <begin position="215"/>
        <end position="236"/>
    </location>
</feature>
<feature type="compositionally biased region" description="Low complexity" evidence="1">
    <location>
        <begin position="166"/>
        <end position="183"/>
    </location>
</feature>
<feature type="transmembrane region" description="Helical" evidence="2">
    <location>
        <begin position="271"/>
        <end position="288"/>
    </location>
</feature>
<evidence type="ECO:0000256" key="1">
    <source>
        <dbReference type="SAM" id="MobiDB-lite"/>
    </source>
</evidence>
<sequence>MPPAPPAPQPEESEDGDVWGDPAFDLIHAAVSDRPLDEVVRLVTLMEESPEHAQTVAAVLRAVAVNRPVDDVALLVAELTRPPRGADSADETIRAAIEGRCVEDVTRLMELLHRTPLQPHCGQEAVRAAATVRPVEELMELIGQLALEQRLHPRRIRTARPTGSTALAEADPSAAPAPGSEALYQAGSEVPPAGRRRRTLRVRREQPPALPRKPVFWPSWLAAATLVVCGAAHFPLHREGAPLTVYAAALGASGLCVLLAVVLVLRSSVTTLGAGMLLPAALAGAELLENRIRSSGLTRALDITVAPHWSAGLTSVCASLASLAALLLLLMMQMALRHPAPRPMAEVGRVAD</sequence>
<keyword evidence="2" id="KW-1133">Transmembrane helix</keyword>
<dbReference type="KEGG" id="scad:DN051_05560"/>
<dbReference type="Proteomes" id="UP000249616">
    <property type="component" value="Chromosome"/>
</dbReference>
<organism evidence="3 4">
    <name type="scientific">Streptomyces cadmiisoli</name>
    <dbReference type="NCBI Taxonomy" id="2184053"/>
    <lineage>
        <taxon>Bacteria</taxon>
        <taxon>Bacillati</taxon>
        <taxon>Actinomycetota</taxon>
        <taxon>Actinomycetes</taxon>
        <taxon>Kitasatosporales</taxon>
        <taxon>Streptomycetaceae</taxon>
        <taxon>Streptomyces</taxon>
        <taxon>Streptomyces aurantiacus group</taxon>
    </lineage>
</organism>
<keyword evidence="2" id="KW-0472">Membrane</keyword>
<keyword evidence="2" id="KW-0812">Transmembrane</keyword>
<evidence type="ECO:0000313" key="3">
    <source>
        <dbReference type="EMBL" id="AWW36165.1"/>
    </source>
</evidence>
<proteinExistence type="predicted"/>
<name>A0A2Z4ITJ2_9ACTN</name>
<gene>
    <name evidence="3" type="ORF">DN051_05560</name>
</gene>
<feature type="transmembrane region" description="Helical" evidence="2">
    <location>
        <begin position="309"/>
        <end position="336"/>
    </location>
</feature>
<evidence type="ECO:0000313" key="4">
    <source>
        <dbReference type="Proteomes" id="UP000249616"/>
    </source>
</evidence>
<accession>A0A2Z4ITJ2</accession>
<dbReference type="RefSeq" id="WP_112438135.1">
    <property type="nucleotide sequence ID" value="NZ_CBDRHE010000001.1"/>
</dbReference>